<dbReference type="GO" id="GO:0042407">
    <property type="term" value="P:cristae formation"/>
    <property type="evidence" value="ECO:0007669"/>
    <property type="project" value="InterPro"/>
</dbReference>
<evidence type="ECO:0000256" key="10">
    <source>
        <dbReference type="ARBA" id="ARBA00032985"/>
    </source>
</evidence>
<evidence type="ECO:0000256" key="1">
    <source>
        <dbReference type="ARBA" id="ARBA00002689"/>
    </source>
</evidence>
<dbReference type="GO" id="GO:0044284">
    <property type="term" value="C:mitochondrial crista junction"/>
    <property type="evidence" value="ECO:0007669"/>
    <property type="project" value="InterPro"/>
</dbReference>
<feature type="chain" id="PRO_5009163381" description="MICOS complex subunit MIC12" evidence="12">
    <location>
        <begin position="23"/>
        <end position="107"/>
    </location>
</feature>
<evidence type="ECO:0000256" key="6">
    <source>
        <dbReference type="ARBA" id="ARBA00022989"/>
    </source>
</evidence>
<evidence type="ECO:0000256" key="2">
    <source>
        <dbReference type="ARBA" id="ARBA00004370"/>
    </source>
</evidence>
<accession>A0A1E4TWM4</accession>
<keyword evidence="6" id="KW-1133">Transmembrane helix</keyword>
<name>A0A1E4TWM4_PACTA</name>
<dbReference type="OrthoDB" id="4037694at2759"/>
<proteinExistence type="inferred from homology"/>
<keyword evidence="5" id="KW-0812">Transmembrane</keyword>
<dbReference type="EMBL" id="KV454013">
    <property type="protein sequence ID" value="ODV96150.1"/>
    <property type="molecule type" value="Genomic_DNA"/>
</dbReference>
<keyword evidence="8" id="KW-0472">Membrane</keyword>
<comment type="similarity">
    <text evidence="3 11">Belongs to the MICOS complex subunit Mic12 family.</text>
</comment>
<evidence type="ECO:0000256" key="12">
    <source>
        <dbReference type="SAM" id="SignalP"/>
    </source>
</evidence>
<dbReference type="Proteomes" id="UP000094236">
    <property type="component" value="Unassembled WGS sequence"/>
</dbReference>
<evidence type="ECO:0000256" key="4">
    <source>
        <dbReference type="ARBA" id="ARBA00018170"/>
    </source>
</evidence>
<dbReference type="GO" id="GO:0061617">
    <property type="term" value="C:MICOS complex"/>
    <property type="evidence" value="ECO:0007669"/>
    <property type="project" value="UniProtKB-UniRule"/>
</dbReference>
<organism evidence="13 14">
    <name type="scientific">Pachysolen tannophilus NRRL Y-2460</name>
    <dbReference type="NCBI Taxonomy" id="669874"/>
    <lineage>
        <taxon>Eukaryota</taxon>
        <taxon>Fungi</taxon>
        <taxon>Dikarya</taxon>
        <taxon>Ascomycota</taxon>
        <taxon>Saccharomycotina</taxon>
        <taxon>Pichiomycetes</taxon>
        <taxon>Pachysolenaceae</taxon>
        <taxon>Pachysolen</taxon>
    </lineage>
</organism>
<evidence type="ECO:0000256" key="5">
    <source>
        <dbReference type="ARBA" id="ARBA00022692"/>
    </source>
</evidence>
<dbReference type="Pfam" id="PF17050">
    <property type="entry name" value="AIM5"/>
    <property type="match status" value="1"/>
</dbReference>
<comment type="subcellular location">
    <subcellularLocation>
        <location evidence="2">Membrane</location>
    </subcellularLocation>
    <subcellularLocation>
        <location evidence="11">Mitochondrion inner membrane</location>
        <topology evidence="11">Single-pass membrane protein</topology>
    </subcellularLocation>
</comment>
<evidence type="ECO:0000313" key="13">
    <source>
        <dbReference type="EMBL" id="ODV96150.1"/>
    </source>
</evidence>
<evidence type="ECO:0000256" key="9">
    <source>
        <dbReference type="ARBA" id="ARBA00032159"/>
    </source>
</evidence>
<keyword evidence="7 11" id="KW-0496">Mitochondrion</keyword>
<comment type="function">
    <text evidence="1 11">Component of the MICOS complex, a large protein complex of the mitochondrial inner membrane that plays crucial roles in the maintenance of crista junctions, inner membrane architecture, and formation of contact sites to the outer membrane.</text>
</comment>
<dbReference type="InterPro" id="IPR031463">
    <property type="entry name" value="Mic12"/>
</dbReference>
<keyword evidence="14" id="KW-1185">Reference proteome</keyword>
<reference evidence="14" key="1">
    <citation type="submission" date="2016-05" db="EMBL/GenBank/DDBJ databases">
        <title>Comparative genomics of biotechnologically important yeasts.</title>
        <authorList>
            <consortium name="DOE Joint Genome Institute"/>
            <person name="Riley R."/>
            <person name="Haridas S."/>
            <person name="Wolfe K.H."/>
            <person name="Lopes M.R."/>
            <person name="Hittinger C.T."/>
            <person name="Goker M."/>
            <person name="Salamov A."/>
            <person name="Wisecaver J."/>
            <person name="Long T.M."/>
            <person name="Aerts A.L."/>
            <person name="Barry K."/>
            <person name="Choi C."/>
            <person name="Clum A."/>
            <person name="Coughlan A.Y."/>
            <person name="Deshpande S."/>
            <person name="Douglass A.P."/>
            <person name="Hanson S.J."/>
            <person name="Klenk H.-P."/>
            <person name="Labutti K."/>
            <person name="Lapidus A."/>
            <person name="Lindquist E."/>
            <person name="Lipzen A."/>
            <person name="Meier-Kolthoff J.P."/>
            <person name="Ohm R.A."/>
            <person name="Otillar R.P."/>
            <person name="Pangilinan J."/>
            <person name="Peng Y."/>
            <person name="Rokas A."/>
            <person name="Rosa C.A."/>
            <person name="Scheuner C."/>
            <person name="Sibirny A.A."/>
            <person name="Slot J.C."/>
            <person name="Stielow J.B."/>
            <person name="Sun H."/>
            <person name="Kurtzman C.P."/>
            <person name="Blackwell M."/>
            <person name="Grigoriev I.V."/>
            <person name="Jeffries T.W."/>
        </authorList>
    </citation>
    <scope>NUCLEOTIDE SEQUENCE [LARGE SCALE GENOMIC DNA]</scope>
    <source>
        <strain evidence="14">NRRL Y-2460</strain>
    </source>
</reference>
<sequence>MGRIQGFLGGVLLTSTLTYLTALEINSNKTAVSNALRNSAKIIDDRDKEVSFKENVIEINSRPSILETSKDIWNNEVIKATNFLYSLSWYGFGQSISNEVKKIVRNE</sequence>
<keyword evidence="11" id="KW-0999">Mitochondrion inner membrane</keyword>
<evidence type="ECO:0000256" key="11">
    <source>
        <dbReference type="RuleBase" id="RU363010"/>
    </source>
</evidence>
<gene>
    <name evidence="13" type="ORF">PACTADRAFT_49551</name>
</gene>
<feature type="signal peptide" evidence="12">
    <location>
        <begin position="1"/>
        <end position="22"/>
    </location>
</feature>
<evidence type="ECO:0000256" key="7">
    <source>
        <dbReference type="ARBA" id="ARBA00023128"/>
    </source>
</evidence>
<keyword evidence="12" id="KW-0732">Signal</keyword>
<evidence type="ECO:0000256" key="8">
    <source>
        <dbReference type="ARBA" id="ARBA00023136"/>
    </source>
</evidence>
<comment type="subunit">
    <text evidence="11">Component of the mitochondrial contact site and cristae organizing system (MICOS) complex.</text>
</comment>
<protein>
    <recommendedName>
        <fullName evidence="4 11">MICOS complex subunit MIC12</fullName>
    </recommendedName>
    <alternativeName>
        <fullName evidence="10 11">Altered inheritance of mitochondria protein 5, mitochondrial</fullName>
    </alternativeName>
    <alternativeName>
        <fullName evidence="9 11">Found in mitochondrial proteome protein 51</fullName>
    </alternativeName>
</protein>
<dbReference type="AlphaFoldDB" id="A0A1E4TWM4"/>
<evidence type="ECO:0000313" key="14">
    <source>
        <dbReference type="Proteomes" id="UP000094236"/>
    </source>
</evidence>
<evidence type="ECO:0000256" key="3">
    <source>
        <dbReference type="ARBA" id="ARBA00009188"/>
    </source>
</evidence>